<accession>A0A085JL92</accession>
<evidence type="ECO:0000313" key="2">
    <source>
        <dbReference type="EMBL" id="KFD21238.1"/>
    </source>
</evidence>
<evidence type="ECO:0000259" key="1">
    <source>
        <dbReference type="Pfam" id="PF01425"/>
    </source>
</evidence>
<keyword evidence="2" id="KW-0436">Ligase</keyword>
<protein>
    <submittedName>
        <fullName evidence="2">Putative amidase</fullName>
        <ecNumber evidence="2">6.3.5.-</ecNumber>
    </submittedName>
</protein>
<dbReference type="eggNOG" id="COG0154">
    <property type="taxonomic scope" value="Bacteria"/>
</dbReference>
<feature type="domain" description="Amidase" evidence="1">
    <location>
        <begin position="28"/>
        <end position="452"/>
    </location>
</feature>
<dbReference type="InterPro" id="IPR000120">
    <property type="entry name" value="Amidase"/>
</dbReference>
<dbReference type="AlphaFoldDB" id="A0A085JL92"/>
<dbReference type="SUPFAM" id="SSF75304">
    <property type="entry name" value="Amidase signature (AS) enzymes"/>
    <property type="match status" value="1"/>
</dbReference>
<sequence length="510" mass="55098">MSYPDELADLTATELKQLIETREVSPCEVLESCITRIGELNPKINAFCATSFERARKEAHLAEQAILRGEPGGILRGLPIGIKDLEETEGLLTTYGSPLYRANVPAKDNELVHRLRQAGAIVVGKTNVPEMGAGANTRNAVWGATGNPFNPELNAGGSSGGSAAALAASMVPLCSGSDTGGSLRIPAAKCGIVGLRPSPGLVPSERKLLGWTPISVVGPMGRNVADTWLQLAATAGLASNDPLSYPFTMPQNITDMSPTALSGLRVGYTEDFGICDVDNSIRQVFRQKISRLKGLFASCEEAEFRMENGHACFDVLRAEAFVASLQSAYEKDPDSLGPNPRANYELGAKMSLKDCVRGNAEQTRIFRHFQTQFEKYDLILSPVTPVSAFPWQQPYLESVNGVPLDNYYRWLALTYVVTLATNPALSMPMGVDHKNMPFGMQVIGKFRGDLELMLAASALEAYCETTEDLRRPLPDMQALKSGQVDLWTPVTHPPFSATEHSTAMEGASAV</sequence>
<dbReference type="PANTHER" id="PTHR11895:SF76">
    <property type="entry name" value="INDOLEACETAMIDE HYDROLASE"/>
    <property type="match status" value="1"/>
</dbReference>
<dbReference type="InterPro" id="IPR036928">
    <property type="entry name" value="AS_sf"/>
</dbReference>
<comment type="caution">
    <text evidence="2">The sequence shown here is derived from an EMBL/GenBank/DDBJ whole genome shotgun (WGS) entry which is preliminary data.</text>
</comment>
<dbReference type="Pfam" id="PF01425">
    <property type="entry name" value="Amidase"/>
    <property type="match status" value="1"/>
</dbReference>
<dbReference type="RefSeq" id="WP_025902113.1">
    <property type="nucleotide sequence ID" value="NZ_ATMJ01000079.1"/>
</dbReference>
<dbReference type="OrthoDB" id="9811471at2"/>
<dbReference type="EC" id="6.3.5.-" evidence="2"/>
<dbReference type="PANTHER" id="PTHR11895">
    <property type="entry name" value="TRANSAMIDASE"/>
    <property type="match status" value="1"/>
</dbReference>
<name>A0A085JL92_9GAMM</name>
<dbReference type="GO" id="GO:0016874">
    <property type="term" value="F:ligase activity"/>
    <property type="evidence" value="ECO:0007669"/>
    <property type="project" value="UniProtKB-KW"/>
</dbReference>
<dbReference type="Gene3D" id="3.90.1300.10">
    <property type="entry name" value="Amidase signature (AS) domain"/>
    <property type="match status" value="1"/>
</dbReference>
<evidence type="ECO:0000313" key="3">
    <source>
        <dbReference type="Proteomes" id="UP000028602"/>
    </source>
</evidence>
<keyword evidence="3" id="KW-1185">Reference proteome</keyword>
<organism evidence="2 3">
    <name type="scientific">Tatumella ptyseos ATCC 33301</name>
    <dbReference type="NCBI Taxonomy" id="1005995"/>
    <lineage>
        <taxon>Bacteria</taxon>
        <taxon>Pseudomonadati</taxon>
        <taxon>Pseudomonadota</taxon>
        <taxon>Gammaproteobacteria</taxon>
        <taxon>Enterobacterales</taxon>
        <taxon>Erwiniaceae</taxon>
        <taxon>Tatumella</taxon>
    </lineage>
</organism>
<dbReference type="InterPro" id="IPR023631">
    <property type="entry name" value="Amidase_dom"/>
</dbReference>
<gene>
    <name evidence="2" type="ORF">GTPT_0822</name>
</gene>
<dbReference type="Proteomes" id="UP000028602">
    <property type="component" value="Unassembled WGS sequence"/>
</dbReference>
<dbReference type="EMBL" id="JMPR01000016">
    <property type="protein sequence ID" value="KFD21238.1"/>
    <property type="molecule type" value="Genomic_DNA"/>
</dbReference>
<proteinExistence type="predicted"/>
<reference evidence="2 3" key="1">
    <citation type="submission" date="2014-05" db="EMBL/GenBank/DDBJ databases">
        <title>ATOL: Assembling a taxonomically balanced genome-scale reconstruction of the evolutionary history of the Enterobacteriaceae.</title>
        <authorList>
            <person name="Plunkett G.III."/>
            <person name="Neeno-Eckwall E.C."/>
            <person name="Glasner J.D."/>
            <person name="Perna N.T."/>
        </authorList>
    </citation>
    <scope>NUCLEOTIDE SEQUENCE [LARGE SCALE GENOMIC DNA]</scope>
    <source>
        <strain evidence="2 3">ATCC 33301</strain>
    </source>
</reference>